<accession>A0A0F6W084</accession>
<evidence type="ECO:0000256" key="3">
    <source>
        <dbReference type="ARBA" id="ARBA00023082"/>
    </source>
</evidence>
<proteinExistence type="inferred from homology"/>
<keyword evidence="2" id="KW-0805">Transcription regulation</keyword>
<name>A0A0F6W084_9BACT</name>
<reference evidence="9 10" key="1">
    <citation type="submission" date="2015-03" db="EMBL/GenBank/DDBJ databases">
        <title>Genome assembly of Sandaracinus amylolyticus DSM 53668.</title>
        <authorList>
            <person name="Sharma G."/>
            <person name="Subramanian S."/>
        </authorList>
    </citation>
    <scope>NUCLEOTIDE SEQUENCE [LARGE SCALE GENOMIC DNA]</scope>
    <source>
        <strain evidence="9 10">DSM 53668</strain>
    </source>
</reference>
<dbReference type="KEGG" id="samy:DB32_001089"/>
<dbReference type="InterPro" id="IPR036388">
    <property type="entry name" value="WH-like_DNA-bd_sf"/>
</dbReference>
<dbReference type="Pfam" id="PF04542">
    <property type="entry name" value="Sigma70_r2"/>
    <property type="match status" value="1"/>
</dbReference>
<feature type="compositionally biased region" description="Basic and acidic residues" evidence="6">
    <location>
        <begin position="74"/>
        <end position="97"/>
    </location>
</feature>
<evidence type="ECO:0000256" key="1">
    <source>
        <dbReference type="ARBA" id="ARBA00010641"/>
    </source>
</evidence>
<protein>
    <submittedName>
        <fullName evidence="9">RNA polymerase sigma factor RpoE</fullName>
    </submittedName>
</protein>
<keyword evidence="10" id="KW-1185">Reference proteome</keyword>
<dbReference type="PANTHER" id="PTHR43133:SF8">
    <property type="entry name" value="RNA POLYMERASE SIGMA FACTOR HI_1459-RELATED"/>
    <property type="match status" value="1"/>
</dbReference>
<evidence type="ECO:0000256" key="2">
    <source>
        <dbReference type="ARBA" id="ARBA00023015"/>
    </source>
</evidence>
<dbReference type="AlphaFoldDB" id="A0A0F6W084"/>
<dbReference type="PANTHER" id="PTHR43133">
    <property type="entry name" value="RNA POLYMERASE ECF-TYPE SIGMA FACTO"/>
    <property type="match status" value="1"/>
</dbReference>
<dbReference type="InterPro" id="IPR007627">
    <property type="entry name" value="RNA_pol_sigma70_r2"/>
</dbReference>
<dbReference type="SUPFAM" id="SSF88946">
    <property type="entry name" value="Sigma2 domain of RNA polymerase sigma factors"/>
    <property type="match status" value="1"/>
</dbReference>
<evidence type="ECO:0000256" key="5">
    <source>
        <dbReference type="ARBA" id="ARBA00023163"/>
    </source>
</evidence>
<keyword evidence="5" id="KW-0804">Transcription</keyword>
<dbReference type="InterPro" id="IPR039425">
    <property type="entry name" value="RNA_pol_sigma-70-like"/>
</dbReference>
<dbReference type="EMBL" id="CP011125">
    <property type="protein sequence ID" value="AKF03940.1"/>
    <property type="molecule type" value="Genomic_DNA"/>
</dbReference>
<keyword evidence="3" id="KW-0731">Sigma factor</keyword>
<evidence type="ECO:0000259" key="8">
    <source>
        <dbReference type="Pfam" id="PF08281"/>
    </source>
</evidence>
<dbReference type="GO" id="GO:0003677">
    <property type="term" value="F:DNA binding"/>
    <property type="evidence" value="ECO:0007669"/>
    <property type="project" value="UniProtKB-KW"/>
</dbReference>
<feature type="domain" description="RNA polymerase sigma factor 70 region 4 type 2" evidence="8">
    <location>
        <begin position="105"/>
        <end position="155"/>
    </location>
</feature>
<organism evidence="9 10">
    <name type="scientific">Sandaracinus amylolyticus</name>
    <dbReference type="NCBI Taxonomy" id="927083"/>
    <lineage>
        <taxon>Bacteria</taxon>
        <taxon>Pseudomonadati</taxon>
        <taxon>Myxococcota</taxon>
        <taxon>Polyangia</taxon>
        <taxon>Polyangiales</taxon>
        <taxon>Sandaracinaceae</taxon>
        <taxon>Sandaracinus</taxon>
    </lineage>
</organism>
<dbReference type="InterPro" id="IPR013249">
    <property type="entry name" value="RNA_pol_sigma70_r4_t2"/>
</dbReference>
<dbReference type="NCBIfam" id="TIGR02937">
    <property type="entry name" value="sigma70-ECF"/>
    <property type="match status" value="1"/>
</dbReference>
<evidence type="ECO:0000256" key="4">
    <source>
        <dbReference type="ARBA" id="ARBA00023125"/>
    </source>
</evidence>
<dbReference type="InterPro" id="IPR013324">
    <property type="entry name" value="RNA_pol_sigma_r3/r4-like"/>
</dbReference>
<dbReference type="Pfam" id="PF08281">
    <property type="entry name" value="Sigma70_r4_2"/>
    <property type="match status" value="1"/>
</dbReference>
<evidence type="ECO:0000256" key="6">
    <source>
        <dbReference type="SAM" id="MobiDB-lite"/>
    </source>
</evidence>
<dbReference type="GO" id="GO:0006352">
    <property type="term" value="P:DNA-templated transcription initiation"/>
    <property type="evidence" value="ECO:0007669"/>
    <property type="project" value="InterPro"/>
</dbReference>
<dbReference type="Gene3D" id="1.10.1740.10">
    <property type="match status" value="1"/>
</dbReference>
<dbReference type="SUPFAM" id="SSF88659">
    <property type="entry name" value="Sigma3 and sigma4 domains of RNA polymerase sigma factors"/>
    <property type="match status" value="1"/>
</dbReference>
<dbReference type="RefSeq" id="WP_075097823.1">
    <property type="nucleotide sequence ID" value="NZ_CP011125.1"/>
</dbReference>
<dbReference type="GO" id="GO:0016987">
    <property type="term" value="F:sigma factor activity"/>
    <property type="evidence" value="ECO:0007669"/>
    <property type="project" value="UniProtKB-KW"/>
</dbReference>
<evidence type="ECO:0000313" key="9">
    <source>
        <dbReference type="EMBL" id="AKF03940.1"/>
    </source>
</evidence>
<keyword evidence="4" id="KW-0238">DNA-binding</keyword>
<dbReference type="Gene3D" id="1.10.10.10">
    <property type="entry name" value="Winged helix-like DNA-binding domain superfamily/Winged helix DNA-binding domain"/>
    <property type="match status" value="1"/>
</dbReference>
<evidence type="ECO:0000313" key="10">
    <source>
        <dbReference type="Proteomes" id="UP000034883"/>
    </source>
</evidence>
<dbReference type="InterPro" id="IPR013325">
    <property type="entry name" value="RNA_pol_sigma_r2"/>
</dbReference>
<sequence>MPTFDELYETHVAFLYRSARGFGVGAHAVEDVVQDTFLVVHRRLPEFDGRGSVRAWLLRILFNVVREHRRRFSQRREDETLDDQRVADEHAASPHEDAEIAEAGRMLEEILTSMDEDRRKVFVLAEIEGLPIPEIAEAMETSANTTYSRLRLGRRDYDAAVARLRARAARRRP</sequence>
<gene>
    <name evidence="9" type="ORF">DB32_001089</name>
</gene>
<dbReference type="Proteomes" id="UP000034883">
    <property type="component" value="Chromosome"/>
</dbReference>
<feature type="region of interest" description="Disordered" evidence="6">
    <location>
        <begin position="73"/>
        <end position="97"/>
    </location>
</feature>
<feature type="domain" description="RNA polymerase sigma-70 region 2" evidence="7">
    <location>
        <begin position="7"/>
        <end position="71"/>
    </location>
</feature>
<comment type="similarity">
    <text evidence="1">Belongs to the sigma-70 factor family. ECF subfamily.</text>
</comment>
<dbReference type="STRING" id="927083.DB32_001089"/>
<evidence type="ECO:0000259" key="7">
    <source>
        <dbReference type="Pfam" id="PF04542"/>
    </source>
</evidence>
<dbReference type="InterPro" id="IPR014284">
    <property type="entry name" value="RNA_pol_sigma-70_dom"/>
</dbReference>